<organism evidence="1 2">
    <name type="scientific">Catharanthus roseus</name>
    <name type="common">Madagascar periwinkle</name>
    <name type="synonym">Vinca rosea</name>
    <dbReference type="NCBI Taxonomy" id="4058"/>
    <lineage>
        <taxon>Eukaryota</taxon>
        <taxon>Viridiplantae</taxon>
        <taxon>Streptophyta</taxon>
        <taxon>Embryophyta</taxon>
        <taxon>Tracheophyta</taxon>
        <taxon>Spermatophyta</taxon>
        <taxon>Magnoliopsida</taxon>
        <taxon>eudicotyledons</taxon>
        <taxon>Gunneridae</taxon>
        <taxon>Pentapetalae</taxon>
        <taxon>asterids</taxon>
        <taxon>lamiids</taxon>
        <taxon>Gentianales</taxon>
        <taxon>Apocynaceae</taxon>
        <taxon>Rauvolfioideae</taxon>
        <taxon>Vinceae</taxon>
        <taxon>Catharanthinae</taxon>
        <taxon>Catharanthus</taxon>
    </lineage>
</organism>
<dbReference type="EMBL" id="CM044702">
    <property type="protein sequence ID" value="KAI5675641.1"/>
    <property type="molecule type" value="Genomic_DNA"/>
</dbReference>
<evidence type="ECO:0000313" key="2">
    <source>
        <dbReference type="Proteomes" id="UP001060085"/>
    </source>
</evidence>
<keyword evidence="2" id="KW-1185">Reference proteome</keyword>
<evidence type="ECO:0000313" key="1">
    <source>
        <dbReference type="EMBL" id="KAI5675641.1"/>
    </source>
</evidence>
<reference evidence="2" key="1">
    <citation type="journal article" date="2023" name="Nat. Plants">
        <title>Single-cell RNA sequencing provides a high-resolution roadmap for understanding the multicellular compartmentation of specialized metabolism.</title>
        <authorList>
            <person name="Sun S."/>
            <person name="Shen X."/>
            <person name="Li Y."/>
            <person name="Li Y."/>
            <person name="Wang S."/>
            <person name="Li R."/>
            <person name="Zhang H."/>
            <person name="Shen G."/>
            <person name="Guo B."/>
            <person name="Wei J."/>
            <person name="Xu J."/>
            <person name="St-Pierre B."/>
            <person name="Chen S."/>
            <person name="Sun C."/>
        </authorList>
    </citation>
    <scope>NUCLEOTIDE SEQUENCE [LARGE SCALE GENOMIC DNA]</scope>
</reference>
<comment type="caution">
    <text evidence="1">The sequence shown here is derived from an EMBL/GenBank/DDBJ whole genome shotgun (WGS) entry which is preliminary data.</text>
</comment>
<dbReference type="Proteomes" id="UP001060085">
    <property type="component" value="Linkage Group LG02"/>
</dbReference>
<sequence>MAMESKPLGRGVSVVLTVLIISSALMICPGLGQAPPKSKSNNSTKTTPDDVYFQTLPLQLKDFVKSCIKKISLECGEEIIGYMLKKTNVSAVCCHYLVEMGFECHSTMTNVFAGSPSAEGISCHLIKNSREVFDHCVTAEKKKDGGNGHRPNILP</sequence>
<protein>
    <submittedName>
        <fullName evidence="1">Uncharacterized protein</fullName>
    </submittedName>
</protein>
<proteinExistence type="predicted"/>
<name>A0ACC0BSS1_CATRO</name>
<gene>
    <name evidence="1" type="ORF">M9H77_06591</name>
</gene>
<accession>A0ACC0BSS1</accession>